<evidence type="ECO:0000313" key="12">
    <source>
        <dbReference type="EMBL" id="GJT09531.1"/>
    </source>
</evidence>
<dbReference type="InterPro" id="IPR001584">
    <property type="entry name" value="Integrase_cat-core"/>
</dbReference>
<dbReference type="InterPro" id="IPR012337">
    <property type="entry name" value="RNaseH-like_sf"/>
</dbReference>
<evidence type="ECO:0000256" key="8">
    <source>
        <dbReference type="ARBA" id="ARBA00022932"/>
    </source>
</evidence>
<reference evidence="12" key="1">
    <citation type="journal article" date="2022" name="Int. J. Mol. Sci.">
        <title>Draft Genome of Tanacetum Coccineum: Genomic Comparison of Closely Related Tanacetum-Family Plants.</title>
        <authorList>
            <person name="Yamashiro T."/>
            <person name="Shiraishi A."/>
            <person name="Nakayama K."/>
            <person name="Satake H."/>
        </authorList>
    </citation>
    <scope>NUCLEOTIDE SEQUENCE</scope>
</reference>
<evidence type="ECO:0000256" key="1">
    <source>
        <dbReference type="ARBA" id="ARBA00022722"/>
    </source>
</evidence>
<feature type="non-terminal residue" evidence="12">
    <location>
        <position position="352"/>
    </location>
</feature>
<feature type="domain" description="Integrase catalytic" evidence="11">
    <location>
        <begin position="214"/>
        <end position="314"/>
    </location>
</feature>
<keyword evidence="4" id="KW-0378">Hydrolase</keyword>
<gene>
    <name evidence="12" type="ORF">Tco_0856573</name>
</gene>
<keyword evidence="13" id="KW-1185">Reference proteome</keyword>
<dbReference type="Gene3D" id="3.30.420.10">
    <property type="entry name" value="Ribonuclease H-like superfamily/Ribonuclease H"/>
    <property type="match status" value="1"/>
</dbReference>
<keyword evidence="1" id="KW-0540">Nuclease</keyword>
<protein>
    <submittedName>
        <fullName evidence="12">Retrovirus-related pol polyprotein from transposon TNT 1-94</fullName>
    </submittedName>
</protein>
<dbReference type="PROSITE" id="PS50994">
    <property type="entry name" value="INTEGRASE"/>
    <property type="match status" value="1"/>
</dbReference>
<dbReference type="EMBL" id="BQNB010012914">
    <property type="protein sequence ID" value="GJT09531.1"/>
    <property type="molecule type" value="Genomic_DNA"/>
</dbReference>
<evidence type="ECO:0000256" key="7">
    <source>
        <dbReference type="ARBA" id="ARBA00022918"/>
    </source>
</evidence>
<dbReference type="Proteomes" id="UP001151760">
    <property type="component" value="Unassembled WGS sequence"/>
</dbReference>
<keyword evidence="5" id="KW-0460">Magnesium</keyword>
<dbReference type="Pfam" id="PF00665">
    <property type="entry name" value="rve"/>
    <property type="match status" value="1"/>
</dbReference>
<evidence type="ECO:0000313" key="13">
    <source>
        <dbReference type="Proteomes" id="UP001151760"/>
    </source>
</evidence>
<name>A0ABQ5B3R2_9ASTR</name>
<comment type="caution">
    <text evidence="12">The sequence shown here is derived from an EMBL/GenBank/DDBJ whole genome shotgun (WGS) entry which is preliminary data.</text>
</comment>
<accession>A0ABQ5B3R2</accession>
<feature type="region of interest" description="Disordered" evidence="10">
    <location>
        <begin position="319"/>
        <end position="352"/>
    </location>
</feature>
<dbReference type="InterPro" id="IPR036397">
    <property type="entry name" value="RNaseH_sf"/>
</dbReference>
<keyword evidence="8" id="KW-0239">DNA-directed DNA polymerase</keyword>
<evidence type="ECO:0000256" key="2">
    <source>
        <dbReference type="ARBA" id="ARBA00022723"/>
    </source>
</evidence>
<keyword evidence="3" id="KW-0255">Endonuclease</keyword>
<dbReference type="InterPro" id="IPR039537">
    <property type="entry name" value="Retrotran_Ty1/copia-like"/>
</dbReference>
<evidence type="ECO:0000256" key="9">
    <source>
        <dbReference type="ARBA" id="ARBA00023172"/>
    </source>
</evidence>
<keyword evidence="9" id="KW-0233">DNA recombination</keyword>
<sequence length="352" mass="39623">MFSKTTKEKEAKNIDTEIALEKKVKELTNNVLQALYSVCNECLFDANHAMCLIDHVNSMNMRDKSASKKNKKRKEWKPTGKVFNSVGYKWKPTERTFTLVGNAYPLTRIIATNKVPLRVPIPLEVVAPEHVVTRVYTRRPKVPKSIQNSKPKVAKSMTSNIMEPGTSRGSDTLVVPSSSSLIDCRHGLVRGLPILKFEKDHLCSACAMGKSKKQSHKPKSKDTNQEKLYLLHMDLCGPMRVASVNKKKYILIIVDVYSLFTWVKFLASKDKASDFIIKFLKMIQVRLNVMVRNIHTDNGTEFVNQTLQDYYKQFFSPPASVASSVPVEEAPAPIDSTDLPSSKTAYQDAPSP</sequence>
<dbReference type="PANTHER" id="PTHR42648">
    <property type="entry name" value="TRANSPOSASE, PUTATIVE-RELATED"/>
    <property type="match status" value="1"/>
</dbReference>
<evidence type="ECO:0000256" key="5">
    <source>
        <dbReference type="ARBA" id="ARBA00022842"/>
    </source>
</evidence>
<feature type="compositionally biased region" description="Low complexity" evidence="10">
    <location>
        <begin position="319"/>
        <end position="333"/>
    </location>
</feature>
<dbReference type="PANTHER" id="PTHR42648:SF11">
    <property type="entry name" value="TRANSPOSON TY4-P GAG-POL POLYPROTEIN"/>
    <property type="match status" value="1"/>
</dbReference>
<evidence type="ECO:0000256" key="4">
    <source>
        <dbReference type="ARBA" id="ARBA00022801"/>
    </source>
</evidence>
<feature type="region of interest" description="Disordered" evidence="10">
    <location>
        <begin position="143"/>
        <end position="170"/>
    </location>
</feature>
<keyword evidence="8" id="KW-0548">Nucleotidyltransferase</keyword>
<evidence type="ECO:0000256" key="10">
    <source>
        <dbReference type="SAM" id="MobiDB-lite"/>
    </source>
</evidence>
<dbReference type="SUPFAM" id="SSF53098">
    <property type="entry name" value="Ribonuclease H-like"/>
    <property type="match status" value="1"/>
</dbReference>
<reference evidence="12" key="2">
    <citation type="submission" date="2022-01" db="EMBL/GenBank/DDBJ databases">
        <authorList>
            <person name="Yamashiro T."/>
            <person name="Shiraishi A."/>
            <person name="Satake H."/>
            <person name="Nakayama K."/>
        </authorList>
    </citation>
    <scope>NUCLEOTIDE SEQUENCE</scope>
</reference>
<feature type="compositionally biased region" description="Polar residues" evidence="10">
    <location>
        <begin position="145"/>
        <end position="170"/>
    </location>
</feature>
<keyword evidence="2" id="KW-0479">Metal-binding</keyword>
<keyword evidence="8" id="KW-0808">Transferase</keyword>
<keyword evidence="7" id="KW-0695">RNA-directed DNA polymerase</keyword>
<organism evidence="12 13">
    <name type="scientific">Tanacetum coccineum</name>
    <dbReference type="NCBI Taxonomy" id="301880"/>
    <lineage>
        <taxon>Eukaryota</taxon>
        <taxon>Viridiplantae</taxon>
        <taxon>Streptophyta</taxon>
        <taxon>Embryophyta</taxon>
        <taxon>Tracheophyta</taxon>
        <taxon>Spermatophyta</taxon>
        <taxon>Magnoliopsida</taxon>
        <taxon>eudicotyledons</taxon>
        <taxon>Gunneridae</taxon>
        <taxon>Pentapetalae</taxon>
        <taxon>asterids</taxon>
        <taxon>campanulids</taxon>
        <taxon>Asterales</taxon>
        <taxon>Asteraceae</taxon>
        <taxon>Asteroideae</taxon>
        <taxon>Anthemideae</taxon>
        <taxon>Anthemidinae</taxon>
        <taxon>Tanacetum</taxon>
    </lineage>
</organism>
<keyword evidence="6" id="KW-0229">DNA integration</keyword>
<evidence type="ECO:0000259" key="11">
    <source>
        <dbReference type="PROSITE" id="PS50994"/>
    </source>
</evidence>
<proteinExistence type="predicted"/>
<evidence type="ECO:0000256" key="3">
    <source>
        <dbReference type="ARBA" id="ARBA00022759"/>
    </source>
</evidence>
<evidence type="ECO:0000256" key="6">
    <source>
        <dbReference type="ARBA" id="ARBA00022908"/>
    </source>
</evidence>